<organism evidence="1 2">
    <name type="scientific">Comamonas flocculans</name>
    <dbReference type="NCBI Taxonomy" id="2597701"/>
    <lineage>
        <taxon>Bacteria</taxon>
        <taxon>Pseudomonadati</taxon>
        <taxon>Pseudomonadota</taxon>
        <taxon>Betaproteobacteria</taxon>
        <taxon>Burkholderiales</taxon>
        <taxon>Comamonadaceae</taxon>
        <taxon>Comamonas</taxon>
    </lineage>
</organism>
<dbReference type="EMBL" id="CP042344">
    <property type="protein sequence ID" value="QEA14393.1"/>
    <property type="molecule type" value="Genomic_DNA"/>
</dbReference>
<name>A0A5B8RYY3_9BURK</name>
<gene>
    <name evidence="1" type="ORF">FOZ74_15915</name>
</gene>
<proteinExistence type="predicted"/>
<dbReference type="RefSeq" id="WP_146914005.1">
    <property type="nucleotide sequence ID" value="NZ_CP042344.1"/>
</dbReference>
<dbReference type="AlphaFoldDB" id="A0A5B8RYY3"/>
<evidence type="ECO:0000313" key="2">
    <source>
        <dbReference type="Proteomes" id="UP000321199"/>
    </source>
</evidence>
<dbReference type="InterPro" id="IPR007438">
    <property type="entry name" value="DUF488"/>
</dbReference>
<dbReference type="Pfam" id="PF04343">
    <property type="entry name" value="DUF488"/>
    <property type="match status" value="1"/>
</dbReference>
<dbReference type="InterPro" id="IPR014519">
    <property type="entry name" value="UCP024492"/>
</dbReference>
<reference evidence="1 2" key="1">
    <citation type="submission" date="2019-07" db="EMBL/GenBank/DDBJ databases">
        <title>Complete genome sequence of Comamonas sp. NLF 7-7 isolated from livestock.</title>
        <authorList>
            <person name="Kim D.H."/>
            <person name="Kim J.G."/>
        </authorList>
    </citation>
    <scope>NUCLEOTIDE SEQUENCE [LARGE SCALE GENOMIC DNA]</scope>
    <source>
        <strain evidence="1 2">NLF 7-7</strain>
    </source>
</reference>
<keyword evidence="2" id="KW-1185">Reference proteome</keyword>
<dbReference type="KEGG" id="cof:FOZ74_15915"/>
<accession>A0A5B8RYY3</accession>
<sequence length="184" mass="20486">MKLPFFSIGHSTHSLEEFAALLREPGVQRVVDIRSLPGSRRYPQFNREALAEGLAQHGLEYEHVALLGGLRSKTAGVPRETNAWWENASFHRYADYACTPAFAEGLAHLIAIGRRQRCAMMCSEVLWWRCHRRIVTDHLLARGETVWHIMPPDKLDAAHLSEGAVVGEGGRITYPPARPAPGAA</sequence>
<dbReference type="PANTHER" id="PTHR39337:SF1">
    <property type="entry name" value="BLR5642 PROTEIN"/>
    <property type="match status" value="1"/>
</dbReference>
<evidence type="ECO:0000313" key="1">
    <source>
        <dbReference type="EMBL" id="QEA14393.1"/>
    </source>
</evidence>
<protein>
    <submittedName>
        <fullName evidence="1">DUF488 domain-containing protein</fullName>
    </submittedName>
</protein>
<dbReference type="OrthoDB" id="9789109at2"/>
<dbReference type="PANTHER" id="PTHR39337">
    <property type="entry name" value="BLR5642 PROTEIN"/>
    <property type="match status" value="1"/>
</dbReference>
<dbReference type="Proteomes" id="UP000321199">
    <property type="component" value="Chromosome"/>
</dbReference>
<dbReference type="PIRSF" id="PIRSF024492">
    <property type="entry name" value="UCP024492"/>
    <property type="match status" value="1"/>
</dbReference>